<protein>
    <recommendedName>
        <fullName evidence="3">Charged multivesicular body protein 1a</fullName>
    </recommendedName>
</protein>
<dbReference type="Pfam" id="PF03357">
    <property type="entry name" value="Snf7"/>
    <property type="match status" value="1"/>
</dbReference>
<proteinExistence type="predicted"/>
<dbReference type="Gene3D" id="6.10.140.1230">
    <property type="match status" value="1"/>
</dbReference>
<accession>A0A7S0MX53</accession>
<sequence length="219" mass="24457">MFSFFRGNSEKQFLDQICNLKFTSKQLVRQAKKAEKEEKSEVMKVKKAIEKGNMDGARIYAQNAIRKKTEQLNYLRLGSRLDAVVSRLESQSKMNTINKNMAGIVKSLEKALTSNNLEQVASTMDSFEKQFENLDVQSEFVESAMGNTTVMSMPQSQVDELLVKVAKEHELNLVLDMPTPATGTPMAQPAAPEPAAQVPVAVAEEEDDLASRLRELRGK</sequence>
<feature type="compositionally biased region" description="Low complexity" evidence="1">
    <location>
        <begin position="187"/>
        <end position="199"/>
    </location>
</feature>
<dbReference type="AlphaFoldDB" id="A0A7S0MX53"/>
<dbReference type="InterPro" id="IPR005024">
    <property type="entry name" value="Snf7_fam"/>
</dbReference>
<dbReference type="PANTHER" id="PTHR10476">
    <property type="entry name" value="CHARGED MULTIVESICULAR BODY PROTEIN"/>
    <property type="match status" value="1"/>
</dbReference>
<evidence type="ECO:0000313" key="2">
    <source>
        <dbReference type="EMBL" id="CAD8653627.1"/>
    </source>
</evidence>
<evidence type="ECO:0000256" key="1">
    <source>
        <dbReference type="SAM" id="MobiDB-lite"/>
    </source>
</evidence>
<name>A0A7S0MX53_9CHLO</name>
<reference evidence="2" key="1">
    <citation type="submission" date="2021-01" db="EMBL/GenBank/DDBJ databases">
        <authorList>
            <person name="Corre E."/>
            <person name="Pelletier E."/>
            <person name="Niang G."/>
            <person name="Scheremetjew M."/>
            <person name="Finn R."/>
            <person name="Kale V."/>
            <person name="Holt S."/>
            <person name="Cochrane G."/>
            <person name="Meng A."/>
            <person name="Brown T."/>
            <person name="Cohen L."/>
        </authorList>
    </citation>
    <scope>NUCLEOTIDE SEQUENCE</scope>
    <source>
        <strain evidence="2">CCMP722</strain>
    </source>
</reference>
<feature type="region of interest" description="Disordered" evidence="1">
    <location>
        <begin position="180"/>
        <end position="199"/>
    </location>
</feature>
<dbReference type="EMBL" id="HBFA01005947">
    <property type="protein sequence ID" value="CAD8653627.1"/>
    <property type="molecule type" value="Transcribed_RNA"/>
</dbReference>
<dbReference type="GO" id="GO:0007034">
    <property type="term" value="P:vacuolar transport"/>
    <property type="evidence" value="ECO:0007669"/>
    <property type="project" value="InterPro"/>
</dbReference>
<organism evidence="2">
    <name type="scientific">Pyramimonas obovata</name>
    <dbReference type="NCBI Taxonomy" id="1411642"/>
    <lineage>
        <taxon>Eukaryota</taxon>
        <taxon>Viridiplantae</taxon>
        <taxon>Chlorophyta</taxon>
        <taxon>Pyramimonadophyceae</taxon>
        <taxon>Pyramimonadales</taxon>
        <taxon>Pyramimonadaceae</taxon>
        <taxon>Pyramimonas</taxon>
        <taxon>Pyramimonas incertae sedis</taxon>
    </lineage>
</organism>
<gene>
    <name evidence="2" type="ORF">POBO1169_LOCUS3068</name>
</gene>
<evidence type="ECO:0008006" key="3">
    <source>
        <dbReference type="Google" id="ProtNLM"/>
    </source>
</evidence>